<dbReference type="Proteomes" id="UP000515237">
    <property type="component" value="Chromosome"/>
</dbReference>
<keyword evidence="1" id="KW-0521">NADP</keyword>
<dbReference type="KEGG" id="aswu:HUW51_13640"/>
<evidence type="ECO:0000256" key="1">
    <source>
        <dbReference type="ARBA" id="ARBA00022857"/>
    </source>
</evidence>
<gene>
    <name evidence="2" type="ORF">HUW51_13640</name>
</gene>
<sequence length="344" mass="39072">MTLENRLQAFIKLGQQLQSLSPDQVQELAQQARRYNAWFDEPNVQQALTSIASQLNEAQLRAWLANYPVTTTVQPRKVGVVMAGNIPLVGFHDLLTVLLSGNYLYAKLSSEDTFLPKWLVQQLISIEPDFKDFVLFVDLLKDVDAVIATGSDNTARYFEYYFAKKPHIIRRNRSSVAVLTGFESPEELAKLGNDIFQYYGLGCRNVSKMLVPEGFTVDTLLKSLEPFKWVMHHHKYANNYDYNRSILLVNQTPHFDNGFLLLTENKQLVSPISVVHLEYYQDQKDLKQKLAAQGDKIQCVVSALGWYENSVPFGEAQCPTVNQYADNVDTLAFLLSLDHLPEAS</sequence>
<dbReference type="InterPro" id="IPR008670">
    <property type="entry name" value="CoA_reduct_LuxC"/>
</dbReference>
<name>A0A7G7G977_9BACT</name>
<protein>
    <submittedName>
        <fullName evidence="2">Acyl-CoA reductase</fullName>
    </submittedName>
</protein>
<evidence type="ECO:0000313" key="2">
    <source>
        <dbReference type="EMBL" id="QNF33711.1"/>
    </source>
</evidence>
<evidence type="ECO:0000313" key="3">
    <source>
        <dbReference type="Proteomes" id="UP000515237"/>
    </source>
</evidence>
<reference evidence="2 3" key="1">
    <citation type="journal article" date="2018" name="Int. J. Syst. Evol. Microbiol.">
        <title>Adhaeribacter swui sp. nov., isolated from wet mud.</title>
        <authorList>
            <person name="Kim D.U."/>
            <person name="Kim K.W."/>
            <person name="Kang M.S."/>
            <person name="Kim J.Y."/>
            <person name="Jang J.H."/>
            <person name="Kim M.K."/>
        </authorList>
    </citation>
    <scope>NUCLEOTIDE SEQUENCE [LARGE SCALE GENOMIC DNA]</scope>
    <source>
        <strain evidence="2 3">KCTC 52873</strain>
    </source>
</reference>
<keyword evidence="3" id="KW-1185">Reference proteome</keyword>
<dbReference type="GO" id="GO:0003995">
    <property type="term" value="F:acyl-CoA dehydrogenase activity"/>
    <property type="evidence" value="ECO:0007669"/>
    <property type="project" value="InterPro"/>
</dbReference>
<organism evidence="2 3">
    <name type="scientific">Adhaeribacter swui</name>
    <dbReference type="NCBI Taxonomy" id="2086471"/>
    <lineage>
        <taxon>Bacteria</taxon>
        <taxon>Pseudomonadati</taxon>
        <taxon>Bacteroidota</taxon>
        <taxon>Cytophagia</taxon>
        <taxon>Cytophagales</taxon>
        <taxon>Hymenobacteraceae</taxon>
        <taxon>Adhaeribacter</taxon>
    </lineage>
</organism>
<dbReference type="AlphaFoldDB" id="A0A7G7G977"/>
<proteinExistence type="predicted"/>
<dbReference type="GO" id="GO:0008218">
    <property type="term" value="P:bioluminescence"/>
    <property type="evidence" value="ECO:0007669"/>
    <property type="project" value="InterPro"/>
</dbReference>
<dbReference type="SUPFAM" id="SSF53720">
    <property type="entry name" value="ALDH-like"/>
    <property type="match status" value="1"/>
</dbReference>
<accession>A0A7G7G977</accession>
<dbReference type="InterPro" id="IPR016161">
    <property type="entry name" value="Ald_DH/histidinol_DH"/>
</dbReference>
<dbReference type="EMBL" id="CP055156">
    <property type="protein sequence ID" value="QNF33711.1"/>
    <property type="molecule type" value="Genomic_DNA"/>
</dbReference>
<dbReference type="Pfam" id="PF05893">
    <property type="entry name" value="LuxC"/>
    <property type="match status" value="1"/>
</dbReference>
<dbReference type="RefSeq" id="WP_185270194.1">
    <property type="nucleotide sequence ID" value="NZ_CP055156.1"/>
</dbReference>